<reference evidence="1" key="2">
    <citation type="submission" date="2015-02" db="UniProtKB">
        <authorList>
            <consortium name="EnsemblMetazoa"/>
        </authorList>
    </citation>
    <scope>IDENTIFICATION</scope>
</reference>
<protein>
    <submittedName>
        <fullName evidence="1">Uncharacterized protein</fullName>
    </submittedName>
</protein>
<name>T1JPA4_STRMM</name>
<accession>T1JPA4</accession>
<sequence length="76" mass="8299">MHSLYLASNIITICFDSTLYTYNLPCTPTLQKRTKDYFILYTFIPPRVLTLTRAGATVGATGAAATGSRACVLTTF</sequence>
<organism evidence="1 2">
    <name type="scientific">Strigamia maritima</name>
    <name type="common">European centipede</name>
    <name type="synonym">Geophilus maritimus</name>
    <dbReference type="NCBI Taxonomy" id="126957"/>
    <lineage>
        <taxon>Eukaryota</taxon>
        <taxon>Metazoa</taxon>
        <taxon>Ecdysozoa</taxon>
        <taxon>Arthropoda</taxon>
        <taxon>Myriapoda</taxon>
        <taxon>Chilopoda</taxon>
        <taxon>Pleurostigmophora</taxon>
        <taxon>Geophilomorpha</taxon>
        <taxon>Linotaeniidae</taxon>
        <taxon>Strigamia</taxon>
    </lineage>
</organism>
<evidence type="ECO:0000313" key="2">
    <source>
        <dbReference type="Proteomes" id="UP000014500"/>
    </source>
</evidence>
<dbReference type="EnsemblMetazoa" id="SMAR015680-RA">
    <property type="protein sequence ID" value="SMAR015680-PA"/>
    <property type="gene ID" value="SMAR015680"/>
</dbReference>
<dbReference type="HOGENOM" id="CLU_2657602_0_0_1"/>
<dbReference type="AlphaFoldDB" id="T1JPA4"/>
<evidence type="ECO:0000313" key="1">
    <source>
        <dbReference type="EnsemblMetazoa" id="SMAR015680-PA"/>
    </source>
</evidence>
<dbReference type="EMBL" id="JH431979">
    <property type="status" value="NOT_ANNOTATED_CDS"/>
    <property type="molecule type" value="Genomic_DNA"/>
</dbReference>
<reference evidence="2" key="1">
    <citation type="submission" date="2011-05" db="EMBL/GenBank/DDBJ databases">
        <authorList>
            <person name="Richards S.R."/>
            <person name="Qu J."/>
            <person name="Jiang H."/>
            <person name="Jhangiani S.N."/>
            <person name="Agravi P."/>
            <person name="Goodspeed R."/>
            <person name="Gross S."/>
            <person name="Mandapat C."/>
            <person name="Jackson L."/>
            <person name="Mathew T."/>
            <person name="Pu L."/>
            <person name="Thornton R."/>
            <person name="Saada N."/>
            <person name="Wilczek-Boney K.B."/>
            <person name="Lee S."/>
            <person name="Kovar C."/>
            <person name="Wu Y."/>
            <person name="Scherer S.E."/>
            <person name="Worley K.C."/>
            <person name="Muzny D.M."/>
            <person name="Gibbs R."/>
        </authorList>
    </citation>
    <scope>NUCLEOTIDE SEQUENCE</scope>
    <source>
        <strain evidence="2">Brora</strain>
    </source>
</reference>
<proteinExistence type="predicted"/>
<keyword evidence="2" id="KW-1185">Reference proteome</keyword>
<dbReference type="Proteomes" id="UP000014500">
    <property type="component" value="Unassembled WGS sequence"/>
</dbReference>